<dbReference type="Proteomes" id="UP001362999">
    <property type="component" value="Unassembled WGS sequence"/>
</dbReference>
<reference evidence="2 3" key="1">
    <citation type="journal article" date="2024" name="J Genomics">
        <title>Draft genome sequencing and assembly of Favolaschia claudopus CIRM-BRFM 2984 isolated from oak limbs.</title>
        <authorList>
            <person name="Navarro D."/>
            <person name="Drula E."/>
            <person name="Chaduli D."/>
            <person name="Cazenave R."/>
            <person name="Ahrendt S."/>
            <person name="Wang J."/>
            <person name="Lipzen A."/>
            <person name="Daum C."/>
            <person name="Barry K."/>
            <person name="Grigoriev I.V."/>
            <person name="Favel A."/>
            <person name="Rosso M.N."/>
            <person name="Martin F."/>
        </authorList>
    </citation>
    <scope>NUCLEOTIDE SEQUENCE [LARGE SCALE GENOMIC DNA]</scope>
    <source>
        <strain evidence="2 3">CIRM-BRFM 2984</strain>
    </source>
</reference>
<gene>
    <name evidence="2" type="ORF">R3P38DRAFT_2496238</name>
</gene>
<feature type="region of interest" description="Disordered" evidence="1">
    <location>
        <begin position="106"/>
        <end position="137"/>
    </location>
</feature>
<protein>
    <submittedName>
        <fullName evidence="2">Uncharacterized protein</fullName>
    </submittedName>
</protein>
<keyword evidence="3" id="KW-1185">Reference proteome</keyword>
<feature type="compositionally biased region" description="Acidic residues" evidence="1">
    <location>
        <begin position="111"/>
        <end position="123"/>
    </location>
</feature>
<comment type="caution">
    <text evidence="2">The sequence shown here is derived from an EMBL/GenBank/DDBJ whole genome shotgun (WGS) entry which is preliminary data.</text>
</comment>
<evidence type="ECO:0000313" key="2">
    <source>
        <dbReference type="EMBL" id="KAK7059398.1"/>
    </source>
</evidence>
<evidence type="ECO:0000256" key="1">
    <source>
        <dbReference type="SAM" id="MobiDB-lite"/>
    </source>
</evidence>
<feature type="compositionally biased region" description="Basic and acidic residues" evidence="1">
    <location>
        <begin position="124"/>
        <end position="136"/>
    </location>
</feature>
<dbReference type="EMBL" id="JAWWNJ010000003">
    <property type="protein sequence ID" value="KAK7059398.1"/>
    <property type="molecule type" value="Genomic_DNA"/>
</dbReference>
<feature type="non-terminal residue" evidence="2">
    <location>
        <position position="1"/>
    </location>
</feature>
<sequence>CSDGSLSSVARREAILWYHRESMADGRMFNANKVNNCLKSKHKIMLVGDAEVMARKTMADRHKSRRDCRCAACSDGRVKTNCAHPNQCFAKARAMLMSLDDKWNPLIPQPEDYEDEDGDEDHPETEQHDEECRTFDTRISQPSLADTFRIFCDGTRGSNRASNLRMEPEPDEEDICVYTDAKTSQTANSLS</sequence>
<proteinExistence type="predicted"/>
<dbReference type="AlphaFoldDB" id="A0AAW0E5V7"/>
<name>A0AAW0E5V7_9AGAR</name>
<organism evidence="2 3">
    <name type="scientific">Favolaschia claudopus</name>
    <dbReference type="NCBI Taxonomy" id="2862362"/>
    <lineage>
        <taxon>Eukaryota</taxon>
        <taxon>Fungi</taxon>
        <taxon>Dikarya</taxon>
        <taxon>Basidiomycota</taxon>
        <taxon>Agaricomycotina</taxon>
        <taxon>Agaricomycetes</taxon>
        <taxon>Agaricomycetidae</taxon>
        <taxon>Agaricales</taxon>
        <taxon>Marasmiineae</taxon>
        <taxon>Mycenaceae</taxon>
        <taxon>Favolaschia</taxon>
    </lineage>
</organism>
<accession>A0AAW0E5V7</accession>
<evidence type="ECO:0000313" key="3">
    <source>
        <dbReference type="Proteomes" id="UP001362999"/>
    </source>
</evidence>